<name>A0A8H3WYA7_GIGMA</name>
<protein>
    <recommendedName>
        <fullName evidence="3">Replication protein</fullName>
    </recommendedName>
</protein>
<dbReference type="OrthoDB" id="2489222at2759"/>
<reference evidence="1 2" key="1">
    <citation type="journal article" date="2019" name="Environ. Microbiol.">
        <title>At the nexus of three kingdoms: the genome of the mycorrhizal fungus Gigaspora margarita provides insights into plant, endobacterial and fungal interactions.</title>
        <authorList>
            <person name="Venice F."/>
            <person name="Ghignone S."/>
            <person name="Salvioli di Fossalunga A."/>
            <person name="Amselem J."/>
            <person name="Novero M."/>
            <person name="Xianan X."/>
            <person name="Sedzielewska Toro K."/>
            <person name="Morin E."/>
            <person name="Lipzen A."/>
            <person name="Grigoriev I.V."/>
            <person name="Henrissat B."/>
            <person name="Martin F.M."/>
            <person name="Bonfante P."/>
        </authorList>
    </citation>
    <scope>NUCLEOTIDE SEQUENCE [LARGE SCALE GENOMIC DNA]</scope>
    <source>
        <strain evidence="1 2">BEG34</strain>
    </source>
</reference>
<sequence length="208" mass="24643">MSPNLYHYRCNNSKCNKCCKKAICNAINCINCQKRGISCKWLISRTQDEFDLLKSSVTYSYEKFEQSGQQHLHFHLFLQFQNQVTMRNVIKDLFNNDEEISFSPGILLKGSSKDAKYYVGKHFRRCKIHYKLSKKKYCKCNLYDLNDLGDCQLCTIKCYKQRKKEQLDELGSGIFKFRQYRLLLESTDNTVDMINNSKLENIKQQEYI</sequence>
<evidence type="ECO:0000313" key="1">
    <source>
        <dbReference type="EMBL" id="KAF0378685.1"/>
    </source>
</evidence>
<dbReference type="Proteomes" id="UP000439903">
    <property type="component" value="Unassembled WGS sequence"/>
</dbReference>
<accession>A0A8H3WYA7</accession>
<organism evidence="1 2">
    <name type="scientific">Gigaspora margarita</name>
    <dbReference type="NCBI Taxonomy" id="4874"/>
    <lineage>
        <taxon>Eukaryota</taxon>
        <taxon>Fungi</taxon>
        <taxon>Fungi incertae sedis</taxon>
        <taxon>Mucoromycota</taxon>
        <taxon>Glomeromycotina</taxon>
        <taxon>Glomeromycetes</taxon>
        <taxon>Diversisporales</taxon>
        <taxon>Gigasporaceae</taxon>
        <taxon>Gigaspora</taxon>
    </lineage>
</organism>
<evidence type="ECO:0000313" key="2">
    <source>
        <dbReference type="Proteomes" id="UP000439903"/>
    </source>
</evidence>
<dbReference type="AlphaFoldDB" id="A0A8H3WYA7"/>
<keyword evidence="2" id="KW-1185">Reference proteome</keyword>
<gene>
    <name evidence="1" type="ORF">F8M41_012394</name>
</gene>
<proteinExistence type="predicted"/>
<evidence type="ECO:0008006" key="3">
    <source>
        <dbReference type="Google" id="ProtNLM"/>
    </source>
</evidence>
<dbReference type="EMBL" id="WTPW01002513">
    <property type="protein sequence ID" value="KAF0378685.1"/>
    <property type="molecule type" value="Genomic_DNA"/>
</dbReference>
<comment type="caution">
    <text evidence="1">The sequence shown here is derived from an EMBL/GenBank/DDBJ whole genome shotgun (WGS) entry which is preliminary data.</text>
</comment>